<comment type="caution">
    <text evidence="1">The sequence shown here is derived from an EMBL/GenBank/DDBJ whole genome shotgun (WGS) entry which is preliminary data.</text>
</comment>
<sequence length="41" mass="4620">MDLSTPSQFDRIAEVDSHDRTLRGIHSHFTGVQPFGYGIQC</sequence>
<name>A0A1R1Y558_9FUNG</name>
<protein>
    <submittedName>
        <fullName evidence="1">Uncharacterized protein</fullName>
    </submittedName>
</protein>
<dbReference type="Proteomes" id="UP000187429">
    <property type="component" value="Unassembled WGS sequence"/>
</dbReference>
<dbReference type="AlphaFoldDB" id="A0A1R1Y558"/>
<accession>A0A1R1Y558</accession>
<reference evidence="2" key="1">
    <citation type="submission" date="2017-01" db="EMBL/GenBank/DDBJ databases">
        <authorList>
            <person name="Wang Y."/>
            <person name="White M."/>
            <person name="Kvist S."/>
            <person name="Moncalvo J.-M."/>
        </authorList>
    </citation>
    <scope>NUCLEOTIDE SEQUENCE [LARGE SCALE GENOMIC DNA]</scope>
    <source>
        <strain evidence="2">ID-206-W2</strain>
    </source>
</reference>
<evidence type="ECO:0000313" key="1">
    <source>
        <dbReference type="EMBL" id="OMJ22102.1"/>
    </source>
</evidence>
<gene>
    <name evidence="1" type="ORF">AYI69_g5531</name>
</gene>
<proteinExistence type="predicted"/>
<evidence type="ECO:0000313" key="2">
    <source>
        <dbReference type="Proteomes" id="UP000187429"/>
    </source>
</evidence>
<dbReference type="EMBL" id="LSSM01002333">
    <property type="protein sequence ID" value="OMJ22102.1"/>
    <property type="molecule type" value="Genomic_DNA"/>
</dbReference>
<feature type="non-terminal residue" evidence="1">
    <location>
        <position position="41"/>
    </location>
</feature>
<organism evidence="1 2">
    <name type="scientific">Smittium culicis</name>
    <dbReference type="NCBI Taxonomy" id="133412"/>
    <lineage>
        <taxon>Eukaryota</taxon>
        <taxon>Fungi</taxon>
        <taxon>Fungi incertae sedis</taxon>
        <taxon>Zoopagomycota</taxon>
        <taxon>Kickxellomycotina</taxon>
        <taxon>Harpellomycetes</taxon>
        <taxon>Harpellales</taxon>
        <taxon>Legeriomycetaceae</taxon>
        <taxon>Smittium</taxon>
    </lineage>
</organism>
<keyword evidence="2" id="KW-1185">Reference proteome</keyword>